<protein>
    <submittedName>
        <fullName evidence="1">SAC domain-containing protein</fullName>
    </submittedName>
</protein>
<name>A0A0N4WKI7_HAEPC</name>
<organism evidence="1">
    <name type="scientific">Haemonchus placei</name>
    <name type="common">Barber's pole worm</name>
    <dbReference type="NCBI Taxonomy" id="6290"/>
    <lineage>
        <taxon>Eukaryota</taxon>
        <taxon>Metazoa</taxon>
        <taxon>Ecdysozoa</taxon>
        <taxon>Nematoda</taxon>
        <taxon>Chromadorea</taxon>
        <taxon>Rhabditida</taxon>
        <taxon>Rhabditina</taxon>
        <taxon>Rhabditomorpha</taxon>
        <taxon>Strongyloidea</taxon>
        <taxon>Trichostrongylidae</taxon>
        <taxon>Haemonchus</taxon>
    </lineage>
</organism>
<accession>A0A0N4WKI7</accession>
<reference evidence="1" key="1">
    <citation type="submission" date="2017-02" db="UniProtKB">
        <authorList>
            <consortium name="WormBaseParasite"/>
        </authorList>
    </citation>
    <scope>IDENTIFICATION</scope>
</reference>
<proteinExistence type="predicted"/>
<dbReference type="AlphaFoldDB" id="A0A0N4WKI7"/>
<dbReference type="WBParaSite" id="HPLM_0001160001-mRNA-1">
    <property type="protein sequence ID" value="HPLM_0001160001-mRNA-1"/>
    <property type="gene ID" value="HPLM_0001160001"/>
</dbReference>
<sequence>LLQEGSQFVVFETSLDYHKDSRFSIVAAGFIDSVCSIDCNSLVVPVQPTYLISLPFQVLHLLNKIEIFPTGRVNIKELKEPFRNRSNIYEIERLQLITLRKILKRCRNIEYRYHAYANGFWKKGFWVVTVIENILSSQSSVRISSPSLLSDVSLLFSSRNHQDST</sequence>
<evidence type="ECO:0000313" key="1">
    <source>
        <dbReference type="WBParaSite" id="HPLM_0001160001-mRNA-1"/>
    </source>
</evidence>